<dbReference type="Pfam" id="PF16220">
    <property type="entry name" value="DUF4880"/>
    <property type="match status" value="1"/>
</dbReference>
<dbReference type="PANTHER" id="PTHR30273:SF2">
    <property type="entry name" value="PROTEIN FECR"/>
    <property type="match status" value="1"/>
</dbReference>
<organism evidence="4 5">
    <name type="scientific">Methylosinus trichosporium (strain ATCC 35070 / NCIMB 11131 / UNIQEM 75 / OB3b)</name>
    <dbReference type="NCBI Taxonomy" id="595536"/>
    <lineage>
        <taxon>Bacteria</taxon>
        <taxon>Pseudomonadati</taxon>
        <taxon>Pseudomonadota</taxon>
        <taxon>Alphaproteobacteria</taxon>
        <taxon>Hyphomicrobiales</taxon>
        <taxon>Methylocystaceae</taxon>
        <taxon>Methylosinus</taxon>
    </lineage>
</organism>
<dbReference type="AlphaFoldDB" id="A0A2D2D6P1"/>
<keyword evidence="1" id="KW-0812">Transmembrane</keyword>
<dbReference type="Proteomes" id="UP000230709">
    <property type="component" value="Plasmid pOB3b1"/>
</dbReference>
<dbReference type="Gene3D" id="2.60.120.1440">
    <property type="match status" value="1"/>
</dbReference>
<keyword evidence="4" id="KW-0614">Plasmid</keyword>
<dbReference type="GO" id="GO:0016989">
    <property type="term" value="F:sigma factor antagonist activity"/>
    <property type="evidence" value="ECO:0007669"/>
    <property type="project" value="TreeGrafter"/>
</dbReference>
<dbReference type="EMBL" id="CP023738">
    <property type="protein sequence ID" value="ATQ70614.1"/>
    <property type="molecule type" value="Genomic_DNA"/>
</dbReference>
<feature type="transmembrane region" description="Helical" evidence="1">
    <location>
        <begin position="83"/>
        <end position="109"/>
    </location>
</feature>
<evidence type="ECO:0000259" key="3">
    <source>
        <dbReference type="Pfam" id="PF16220"/>
    </source>
</evidence>
<gene>
    <name evidence="4" type="ORF">CQW49_21705</name>
</gene>
<geneLocation type="plasmid" evidence="5">
    <name>pob3b1</name>
</geneLocation>
<evidence type="ECO:0000313" key="5">
    <source>
        <dbReference type="Proteomes" id="UP000230709"/>
    </source>
</evidence>
<evidence type="ECO:0000256" key="1">
    <source>
        <dbReference type="SAM" id="Phobius"/>
    </source>
</evidence>
<dbReference type="InterPro" id="IPR032623">
    <property type="entry name" value="FecR_N"/>
</dbReference>
<dbReference type="Gene3D" id="3.55.50.30">
    <property type="match status" value="1"/>
</dbReference>
<dbReference type="PANTHER" id="PTHR30273">
    <property type="entry name" value="PERIPLASMIC SIGNAL SENSOR AND SIGMA FACTOR ACTIVATOR FECR-RELATED"/>
    <property type="match status" value="1"/>
</dbReference>
<evidence type="ECO:0000259" key="2">
    <source>
        <dbReference type="Pfam" id="PF04773"/>
    </source>
</evidence>
<dbReference type="InterPro" id="IPR012373">
    <property type="entry name" value="Ferrdict_sens_TM"/>
</dbReference>
<dbReference type="PIRSF" id="PIRSF018266">
    <property type="entry name" value="FecR"/>
    <property type="match status" value="1"/>
</dbReference>
<reference evidence="5" key="1">
    <citation type="submission" date="2017-10" db="EMBL/GenBank/DDBJ databases">
        <title>Completed PacBio SMRT sequence of Methylosinus trichosporium OB3b reveals presence of a third large plasmid.</title>
        <authorList>
            <person name="Charles T.C."/>
            <person name="Lynch M.D.J."/>
            <person name="Heil J.R."/>
            <person name="Cheng J."/>
        </authorList>
    </citation>
    <scope>NUCLEOTIDE SEQUENCE [LARGE SCALE GENOMIC DNA]</scope>
    <source>
        <strain evidence="5">OB3b</strain>
        <plasmid evidence="5">pob3b1</plasmid>
    </source>
</reference>
<feature type="domain" description="FecR protein" evidence="2">
    <location>
        <begin position="111"/>
        <end position="201"/>
    </location>
</feature>
<name>A0A2D2D6P1_METT3</name>
<dbReference type="KEGG" id="mtw:CQW49_21705"/>
<protein>
    <submittedName>
        <fullName evidence="4">Iron dicitrate transport regulator FecR</fullName>
    </submittedName>
</protein>
<feature type="domain" description="FecR N-terminal" evidence="3">
    <location>
        <begin position="15"/>
        <end position="55"/>
    </location>
</feature>
<evidence type="ECO:0000313" key="4">
    <source>
        <dbReference type="EMBL" id="ATQ70614.1"/>
    </source>
</evidence>
<dbReference type="InterPro" id="IPR006860">
    <property type="entry name" value="FecR"/>
</dbReference>
<keyword evidence="1" id="KW-1133">Transmembrane helix</keyword>
<accession>A0A2D2D6P1</accession>
<sequence length="314" mass="34884">MGDDASFDRASRRTAAIEWWTRLDCRAPTPQEREAFVLWLTRDPANREAFEKVCRIWGDLEGLRPLIDEFEVRPPRRMRRVRVTAGLAGLAFALLSYVCFDDAWIMIWAQTRTGVAETRMVRLADGSRIELGPRSAISLDFDEGRRNVTLLRGEAWFDVAPDADRPFSVLVARGSVTSLGTSFDISTTGERTEVTVAQHRVRVMAGGPAIIVDEGEQSAFGPGVAAVDPYRVQVAHVTAWRRGKLIFDDRPLTEVVSVLGHYLRGYIVILDPSIRERRVSGVFDAAEPMAAISAIEKALGLRALDLGYLIVLTG</sequence>
<proteinExistence type="predicted"/>
<keyword evidence="5" id="KW-1185">Reference proteome</keyword>
<dbReference type="RefSeq" id="WP_003615876.1">
    <property type="nucleotide sequence ID" value="NZ_ADVE02000002.1"/>
</dbReference>
<dbReference type="Pfam" id="PF04773">
    <property type="entry name" value="FecR"/>
    <property type="match status" value="1"/>
</dbReference>
<dbReference type="STRING" id="595536.GCA_000178815_00165"/>
<keyword evidence="1" id="KW-0472">Membrane</keyword>